<dbReference type="InterPro" id="IPR003165">
    <property type="entry name" value="Piwi"/>
</dbReference>
<dbReference type="STRING" id="1331196.A0A1B9ITE7"/>
<accession>A0A1B9ITE7</accession>
<gene>
    <name evidence="5" type="ORF">L486_03296</name>
</gene>
<dbReference type="CDD" id="cd02846">
    <property type="entry name" value="PAZ_argonaute_like"/>
    <property type="match status" value="1"/>
</dbReference>
<evidence type="ECO:0000313" key="5">
    <source>
        <dbReference type="EMBL" id="OCF58806.1"/>
    </source>
</evidence>
<feature type="domain" description="Piwi" evidence="4">
    <location>
        <begin position="584"/>
        <end position="889"/>
    </location>
</feature>
<dbReference type="InterPro" id="IPR003100">
    <property type="entry name" value="PAZ_dom"/>
</dbReference>
<dbReference type="CDD" id="cd04657">
    <property type="entry name" value="Piwi_ago-like"/>
    <property type="match status" value="1"/>
</dbReference>
<protein>
    <recommendedName>
        <fullName evidence="7">Argonaute</fullName>
    </recommendedName>
</protein>
<dbReference type="InterPro" id="IPR032472">
    <property type="entry name" value="ArgoL2"/>
</dbReference>
<evidence type="ECO:0000256" key="2">
    <source>
        <dbReference type="SAM" id="MobiDB-lite"/>
    </source>
</evidence>
<dbReference type="Gene3D" id="2.170.260.10">
    <property type="entry name" value="paz domain"/>
    <property type="match status" value="1"/>
</dbReference>
<dbReference type="Pfam" id="PF16486">
    <property type="entry name" value="ArgoN"/>
    <property type="match status" value="1"/>
</dbReference>
<dbReference type="Pfam" id="PF16487">
    <property type="entry name" value="ArgoMid"/>
    <property type="match status" value="1"/>
</dbReference>
<dbReference type="PANTHER" id="PTHR22891">
    <property type="entry name" value="EUKARYOTIC TRANSLATION INITIATION FACTOR 2C"/>
    <property type="match status" value="1"/>
</dbReference>
<dbReference type="SMART" id="SM00950">
    <property type="entry name" value="Piwi"/>
    <property type="match status" value="1"/>
</dbReference>
<dbReference type="OrthoDB" id="10252740at2759"/>
<dbReference type="GO" id="GO:0003723">
    <property type="term" value="F:RNA binding"/>
    <property type="evidence" value="ECO:0007669"/>
    <property type="project" value="InterPro"/>
</dbReference>
<keyword evidence="6" id="KW-1185">Reference proteome</keyword>
<dbReference type="InterPro" id="IPR012337">
    <property type="entry name" value="RNaseH-like_sf"/>
</dbReference>
<dbReference type="InterPro" id="IPR032474">
    <property type="entry name" value="Argonaute_N"/>
</dbReference>
<dbReference type="InterPro" id="IPR032473">
    <property type="entry name" value="Argonaute_Mid_dom"/>
</dbReference>
<proteinExistence type="inferred from homology"/>
<dbReference type="Proteomes" id="UP000092583">
    <property type="component" value="Unassembled WGS sequence"/>
</dbReference>
<dbReference type="PROSITE" id="PS50822">
    <property type="entry name" value="PIWI"/>
    <property type="match status" value="1"/>
</dbReference>
<dbReference type="Pfam" id="PF02170">
    <property type="entry name" value="PAZ"/>
    <property type="match status" value="1"/>
</dbReference>
<dbReference type="SUPFAM" id="SSF101690">
    <property type="entry name" value="PAZ domain"/>
    <property type="match status" value="1"/>
</dbReference>
<dbReference type="EMBL" id="KI669461">
    <property type="protein sequence ID" value="OCF58806.1"/>
    <property type="molecule type" value="Genomic_DNA"/>
</dbReference>
<evidence type="ECO:0008006" key="7">
    <source>
        <dbReference type="Google" id="ProtNLM"/>
    </source>
</evidence>
<feature type="region of interest" description="Disordered" evidence="2">
    <location>
        <begin position="278"/>
        <end position="302"/>
    </location>
</feature>
<dbReference type="AlphaFoldDB" id="A0A1B9ITE7"/>
<dbReference type="InterPro" id="IPR045246">
    <property type="entry name" value="Piwi_ago-like"/>
</dbReference>
<dbReference type="InterPro" id="IPR036397">
    <property type="entry name" value="RNaseH_sf"/>
</dbReference>
<sequence length="919" mass="102195">MSAATESQQIEDAFNSLSLRDAKDDLANCVRRPDFGRQGKKIPVSANMFPVTFGKSDMVVYHYDIDIDIQSTLRSRDSNGGQKQYKELKWKIWKELCATAPEGAIKEGLAGAAFDRERNFYATFKLPLSRAVANLKVELKDEEGQTPTQRGRQNRIFNAKVQFAREIDLNVILSYCQGQAFDPDTRDMVAMGKAAINTLLRQDLYDRFVPKGGQGRRSFTLDDAVPMSGAGSVLNGFIQSFIPSQSGFPAVQLDTAYGPFFRSGNLLEIVTEIFMGDGNGSGGRGGRGGRGGPRGRGGFGPGLGNSSARLADILSRRYSHEKLKKLFWGAKYTLTYRATTRPFRIEGFTTETAAQIRFEINEHNSPQKKMVSAVEYFKSLYNLTIRHPDLPMIVTGKNRGRKLIPMEFVQLTEFNGIPFTAVSSTQTAEMIKVAAKAPADRRKKIMGWRAKLDYSRLPKIRDWCLEVSPDMMRLQARILDPPKVNYKGRAVTPINGAWNLNDNKFVKANKPLSAWSILCFDRYLDDGGIKSVMGQLMSTLSRNDCNVQGREPPIHRGDLTNLVASLSAAANLASKYGGNVYPQLIVIVVPSKESGLYQAIKRIATNELTKPVVTQIMLSARFKIERGLSMYLSNVSMKIHSKLGGVTHAVPIPSSIDKTTMLIGADVTHPPPAGKDKALLPSIAVSVAAVNGDNNMFRPCVRLQPGRREMIDDLTSMIKDHIKLFEKRTGFKPQKILFFRDGVSEGQYDLCATIEMDRVKQAFKELDPKYNPKITLVICAKRHHMRFFAEDRRDTDKTGNLLAGTVVDTDVTHPFAFDFYLQSHAGLQGTARPTHYVVVIDENNFTADRMQGLCNDLCYSYARSSRAVSLVPVVYYADLIAWKARDFVYPPDDNSDTASVATGSSVTVQASFDPQQLCK</sequence>
<feature type="domain" description="PAZ" evidence="3">
    <location>
        <begin position="309"/>
        <end position="413"/>
    </location>
</feature>
<evidence type="ECO:0000259" key="3">
    <source>
        <dbReference type="PROSITE" id="PS50821"/>
    </source>
</evidence>
<evidence type="ECO:0000313" key="6">
    <source>
        <dbReference type="Proteomes" id="UP000092583"/>
    </source>
</evidence>
<reference evidence="5 6" key="1">
    <citation type="submission" date="2013-07" db="EMBL/GenBank/DDBJ databases">
        <title>The Genome Sequence of Kwoniella mangroviensis CBS10435.</title>
        <authorList>
            <consortium name="The Broad Institute Genome Sequencing Platform"/>
            <person name="Cuomo C."/>
            <person name="Litvintseva A."/>
            <person name="Chen Y."/>
            <person name="Heitman J."/>
            <person name="Sun S."/>
            <person name="Springer D."/>
            <person name="Dromer F."/>
            <person name="Young S.K."/>
            <person name="Zeng Q."/>
            <person name="Gargeya S."/>
            <person name="Fitzgerald M."/>
            <person name="Abouelleil A."/>
            <person name="Alvarado L."/>
            <person name="Berlin A.M."/>
            <person name="Chapman S.B."/>
            <person name="Dewar J."/>
            <person name="Goldberg J."/>
            <person name="Griggs A."/>
            <person name="Gujja S."/>
            <person name="Hansen M."/>
            <person name="Howarth C."/>
            <person name="Imamovic A."/>
            <person name="Larimer J."/>
            <person name="McCowan C."/>
            <person name="Murphy C."/>
            <person name="Pearson M."/>
            <person name="Priest M."/>
            <person name="Roberts A."/>
            <person name="Saif S."/>
            <person name="Shea T."/>
            <person name="Sykes S."/>
            <person name="Wortman J."/>
            <person name="Nusbaum C."/>
            <person name="Birren B."/>
        </authorList>
    </citation>
    <scope>NUCLEOTIDE SEQUENCE [LARGE SCALE GENOMIC DNA]</scope>
    <source>
        <strain evidence="5 6">CBS 10435</strain>
    </source>
</reference>
<reference evidence="6" key="2">
    <citation type="submission" date="2013-12" db="EMBL/GenBank/DDBJ databases">
        <title>Evolution of pathogenesis and genome organization in the Tremellales.</title>
        <authorList>
            <person name="Cuomo C."/>
            <person name="Litvintseva A."/>
            <person name="Heitman J."/>
            <person name="Chen Y."/>
            <person name="Sun S."/>
            <person name="Springer D."/>
            <person name="Dromer F."/>
            <person name="Young S."/>
            <person name="Zeng Q."/>
            <person name="Chapman S."/>
            <person name="Gujja S."/>
            <person name="Saif S."/>
            <person name="Birren B."/>
        </authorList>
    </citation>
    <scope>NUCLEOTIDE SEQUENCE [LARGE SCALE GENOMIC DNA]</scope>
    <source>
        <strain evidence="6">CBS 10435</strain>
    </source>
</reference>
<name>A0A1B9ITE7_9TREE</name>
<organism evidence="5 6">
    <name type="scientific">Kwoniella mangroviensis CBS 10435</name>
    <dbReference type="NCBI Taxonomy" id="1331196"/>
    <lineage>
        <taxon>Eukaryota</taxon>
        <taxon>Fungi</taxon>
        <taxon>Dikarya</taxon>
        <taxon>Basidiomycota</taxon>
        <taxon>Agaricomycotina</taxon>
        <taxon>Tremellomycetes</taxon>
        <taxon>Tremellales</taxon>
        <taxon>Cryptococcaceae</taxon>
        <taxon>Kwoniella</taxon>
    </lineage>
</organism>
<dbReference type="Gene3D" id="3.40.50.2300">
    <property type="match status" value="1"/>
</dbReference>
<dbReference type="Pfam" id="PF02171">
    <property type="entry name" value="Piwi"/>
    <property type="match status" value="1"/>
</dbReference>
<comment type="similarity">
    <text evidence="1">Belongs to the argonaute family.</text>
</comment>
<dbReference type="PROSITE" id="PS50821">
    <property type="entry name" value="PAZ"/>
    <property type="match status" value="1"/>
</dbReference>
<dbReference type="Gene3D" id="3.30.420.10">
    <property type="entry name" value="Ribonuclease H-like superfamily/Ribonuclease H"/>
    <property type="match status" value="1"/>
</dbReference>
<evidence type="ECO:0000256" key="1">
    <source>
        <dbReference type="RuleBase" id="RU361178"/>
    </source>
</evidence>
<evidence type="ECO:0000259" key="4">
    <source>
        <dbReference type="PROSITE" id="PS50822"/>
    </source>
</evidence>
<dbReference type="Pfam" id="PF16488">
    <property type="entry name" value="ArgoL2"/>
    <property type="match status" value="1"/>
</dbReference>
<dbReference type="SMART" id="SM00949">
    <property type="entry name" value="PAZ"/>
    <property type="match status" value="1"/>
</dbReference>
<dbReference type="SUPFAM" id="SSF53098">
    <property type="entry name" value="Ribonuclease H-like"/>
    <property type="match status" value="1"/>
</dbReference>
<dbReference type="InterPro" id="IPR036085">
    <property type="entry name" value="PAZ_dom_sf"/>
</dbReference>